<comment type="catalytic activity">
    <reaction evidence="1 11">
        <text>Endohydrolysis of (1-&gt;4)-alpha-D-glucosidic linkages in polysaccharides containing three or more (1-&gt;4)-alpha-linked D-glucose units.</text>
        <dbReference type="EC" id="3.2.1.1"/>
    </reaction>
</comment>
<reference evidence="16" key="2">
    <citation type="journal article" date="2018" name="BMC Genomics">
        <title>Genomic insights into host adaptation between the wheat stripe rust pathogen (Puccinia striiformis f. sp. tritici) and the barley stripe rust pathogen (Puccinia striiformis f. sp. hordei).</title>
        <authorList>
            <person name="Xia C."/>
            <person name="Wang M."/>
            <person name="Yin C."/>
            <person name="Cornejo O.E."/>
            <person name="Hulbert S.H."/>
            <person name="Chen X."/>
        </authorList>
    </citation>
    <scope>NUCLEOTIDE SEQUENCE [LARGE SCALE GENOMIC DNA]</scope>
    <source>
        <strain evidence="16">93TX-2</strain>
    </source>
</reference>
<accession>A0A2S4VP85</accession>
<evidence type="ECO:0000256" key="2">
    <source>
        <dbReference type="ARBA" id="ARBA00001913"/>
    </source>
</evidence>
<evidence type="ECO:0000313" key="15">
    <source>
        <dbReference type="EMBL" id="POW11289.1"/>
    </source>
</evidence>
<feature type="domain" description="Alpha-amylase C-terminal" evidence="13">
    <location>
        <begin position="481"/>
        <end position="573"/>
    </location>
</feature>
<dbReference type="InterPro" id="IPR006047">
    <property type="entry name" value="GH13_cat_dom"/>
</dbReference>
<comment type="similarity">
    <text evidence="3 10">Belongs to the glycosyl hydrolase 13 family.</text>
</comment>
<dbReference type="SMART" id="SM00632">
    <property type="entry name" value="Aamy_C"/>
    <property type="match status" value="1"/>
</dbReference>
<evidence type="ECO:0000256" key="1">
    <source>
        <dbReference type="ARBA" id="ARBA00000548"/>
    </source>
</evidence>
<feature type="signal peptide" evidence="12">
    <location>
        <begin position="1"/>
        <end position="25"/>
    </location>
</feature>
<dbReference type="GO" id="GO:0005975">
    <property type="term" value="P:carbohydrate metabolic process"/>
    <property type="evidence" value="ECO:0007669"/>
    <property type="project" value="InterPro"/>
</dbReference>
<keyword evidence="12" id="KW-0732">Signal</keyword>
<dbReference type="SMART" id="SM00642">
    <property type="entry name" value="Aamy"/>
    <property type="match status" value="1"/>
</dbReference>
<evidence type="ECO:0000256" key="3">
    <source>
        <dbReference type="ARBA" id="ARBA00008061"/>
    </source>
</evidence>
<gene>
    <name evidence="15" type="ORF">PSHT_08527</name>
</gene>
<dbReference type="InterPro" id="IPR031319">
    <property type="entry name" value="A-amylase_C"/>
</dbReference>
<evidence type="ECO:0000256" key="12">
    <source>
        <dbReference type="SAM" id="SignalP"/>
    </source>
</evidence>
<dbReference type="AlphaFoldDB" id="A0A2S4VP85"/>
<dbReference type="InterPro" id="IPR013780">
    <property type="entry name" value="Glyco_hydro_b"/>
</dbReference>
<dbReference type="OrthoDB" id="550577at2759"/>
<keyword evidence="16" id="KW-1185">Reference proteome</keyword>
<dbReference type="Gene3D" id="2.60.40.1180">
    <property type="entry name" value="Golgi alpha-mannosidase II"/>
    <property type="match status" value="1"/>
</dbReference>
<dbReference type="PRINTS" id="PR00110">
    <property type="entry name" value="ALPHAAMYLASE"/>
</dbReference>
<organism evidence="15 16">
    <name type="scientific">Puccinia striiformis</name>
    <dbReference type="NCBI Taxonomy" id="27350"/>
    <lineage>
        <taxon>Eukaryota</taxon>
        <taxon>Fungi</taxon>
        <taxon>Dikarya</taxon>
        <taxon>Basidiomycota</taxon>
        <taxon>Pucciniomycotina</taxon>
        <taxon>Pucciniomycetes</taxon>
        <taxon>Pucciniales</taxon>
        <taxon>Pucciniaceae</taxon>
        <taxon>Puccinia</taxon>
    </lineage>
</organism>
<feature type="chain" id="PRO_5015529046" description="Alpha-amylase" evidence="12">
    <location>
        <begin position="26"/>
        <end position="573"/>
    </location>
</feature>
<dbReference type="GO" id="GO:0046872">
    <property type="term" value="F:metal ion binding"/>
    <property type="evidence" value="ECO:0007669"/>
    <property type="project" value="UniProtKB-KW"/>
</dbReference>
<proteinExistence type="inferred from homology"/>
<evidence type="ECO:0000256" key="6">
    <source>
        <dbReference type="ARBA" id="ARBA00022801"/>
    </source>
</evidence>
<dbReference type="EMBL" id="PKSM01000112">
    <property type="protein sequence ID" value="POW11289.1"/>
    <property type="molecule type" value="Genomic_DNA"/>
</dbReference>
<reference evidence="16" key="3">
    <citation type="journal article" date="2018" name="Mol. Plant Microbe Interact.">
        <title>Genome sequence resources for the wheat stripe rust pathogen (Puccinia striiformis f. sp. tritici) and the barley stripe rust pathogen (Puccinia striiformis f. sp. hordei).</title>
        <authorList>
            <person name="Xia C."/>
            <person name="Wang M."/>
            <person name="Yin C."/>
            <person name="Cornejo O.E."/>
            <person name="Hulbert S.H."/>
            <person name="Chen X."/>
        </authorList>
    </citation>
    <scope>NUCLEOTIDE SEQUENCE [LARGE SCALE GENOMIC DNA]</scope>
    <source>
        <strain evidence="16">93TX-2</strain>
    </source>
</reference>
<dbReference type="PANTHER" id="PTHR43447">
    <property type="entry name" value="ALPHA-AMYLASE"/>
    <property type="match status" value="1"/>
</dbReference>
<dbReference type="InterPro" id="IPR017853">
    <property type="entry name" value="GH"/>
</dbReference>
<comment type="caution">
    <text evidence="15">The sequence shown here is derived from an EMBL/GenBank/DDBJ whole genome shotgun (WGS) entry which is preliminary data.</text>
</comment>
<evidence type="ECO:0000259" key="13">
    <source>
        <dbReference type="SMART" id="SM00632"/>
    </source>
</evidence>
<dbReference type="Proteomes" id="UP000238274">
    <property type="component" value="Unassembled WGS sequence"/>
</dbReference>
<reference evidence="15 16" key="1">
    <citation type="submission" date="2017-12" db="EMBL/GenBank/DDBJ databases">
        <title>Gene loss provides genomic basis for host adaptation in cereal stripe rust fungi.</title>
        <authorList>
            <person name="Xia C."/>
        </authorList>
    </citation>
    <scope>NUCLEOTIDE SEQUENCE [LARGE SCALE GENOMIC DNA]</scope>
    <source>
        <strain evidence="15 16">93TX-2</strain>
    </source>
</reference>
<dbReference type="GO" id="GO:0004556">
    <property type="term" value="F:alpha-amylase activity"/>
    <property type="evidence" value="ECO:0007669"/>
    <property type="project" value="UniProtKB-UniRule"/>
</dbReference>
<evidence type="ECO:0000256" key="4">
    <source>
        <dbReference type="ARBA" id="ARBA00012595"/>
    </source>
</evidence>
<evidence type="ECO:0000256" key="8">
    <source>
        <dbReference type="ARBA" id="ARBA00023277"/>
    </source>
</evidence>
<keyword evidence="5" id="KW-0479">Metal-binding</keyword>
<dbReference type="Pfam" id="PF00128">
    <property type="entry name" value="Alpha-amylase"/>
    <property type="match status" value="1"/>
</dbReference>
<evidence type="ECO:0000256" key="10">
    <source>
        <dbReference type="RuleBase" id="RU003615"/>
    </source>
</evidence>
<evidence type="ECO:0000313" key="16">
    <source>
        <dbReference type="Proteomes" id="UP000238274"/>
    </source>
</evidence>
<dbReference type="InterPro" id="IPR006046">
    <property type="entry name" value="Alpha_amylase"/>
</dbReference>
<evidence type="ECO:0000256" key="7">
    <source>
        <dbReference type="ARBA" id="ARBA00022837"/>
    </source>
</evidence>
<keyword evidence="6 11" id="KW-0378">Hydrolase</keyword>
<keyword evidence="9 11" id="KW-0326">Glycosidase</keyword>
<dbReference type="Gene3D" id="3.20.20.80">
    <property type="entry name" value="Glycosidases"/>
    <property type="match status" value="1"/>
</dbReference>
<dbReference type="SUPFAM" id="SSF51011">
    <property type="entry name" value="Glycosyl hydrolase domain"/>
    <property type="match status" value="1"/>
</dbReference>
<name>A0A2S4VP85_9BASI</name>
<comment type="cofactor">
    <cofactor evidence="2">
        <name>Ca(2+)</name>
        <dbReference type="ChEBI" id="CHEBI:29108"/>
    </cofactor>
</comment>
<dbReference type="EC" id="3.2.1.1" evidence="4 11"/>
<evidence type="ECO:0000256" key="11">
    <source>
        <dbReference type="RuleBase" id="RU361134"/>
    </source>
</evidence>
<evidence type="ECO:0000259" key="14">
    <source>
        <dbReference type="SMART" id="SM00642"/>
    </source>
</evidence>
<dbReference type="VEuPathDB" id="FungiDB:PSHT_08527"/>
<evidence type="ECO:0000256" key="5">
    <source>
        <dbReference type="ARBA" id="ARBA00022723"/>
    </source>
</evidence>
<protein>
    <recommendedName>
        <fullName evidence="4 11">Alpha-amylase</fullName>
        <ecNumber evidence="4 11">3.2.1.1</ecNumber>
    </recommendedName>
</protein>
<evidence type="ECO:0000256" key="9">
    <source>
        <dbReference type="ARBA" id="ARBA00023295"/>
    </source>
</evidence>
<keyword evidence="7" id="KW-0106">Calcium</keyword>
<sequence length="573" mass="63958">MGSVYLFFGFIAAWLCLQSTPEIESMHKLSWAFLLGLSTLGLSAKPPSSLRTIATFPLVGIKNWLVNWRSNRLSQNEQLASCATRHLDDNPPPTGRVTVQLFQWRYSDVGNECEAFLGPNGYRYVQISPPHEHIEGPQWWTDYQPVSYRIGSKRGSEAEFDAMVQRCASAGVGVIVDVVFNHMSAGSITEARRGSAGSSYRKYEYSDASLHPFLYSLSSTLTFPPFLTVVSGAISRSATTWTGTSEQSENQSLRTKRHQTYGWVQNCELVGLADLKTSQRHVQNQLRRYLARLVEKGVTGLRVDAAKHIPVRDLLDILRFVPLRVVQEIMYTGGEPIRPEEYSTVGRVHIFQAAYDLKRMFLSDGIAYLGHPVPWGPQWGDGYLPSSQSQIFVTNWDLERNEHSIRIDQHAGPYLLCQVFILTWGYGQVDVFSGFNFTAYDEAPQDPVAQCGRFGWRCEHRHPMIIGAIQLGAAASDEPVQNIVTSGAHRLAFSRGSKVFVAINNDDSDWLLEDVVVGLPLPASPGDAYRDRLHPSGDGQLVHLQSDPSCGLTRLRPLSIPPRSAIGIMVFEQ</sequence>
<dbReference type="SUPFAM" id="SSF51445">
    <property type="entry name" value="(Trans)glycosidases"/>
    <property type="match status" value="1"/>
</dbReference>
<keyword evidence="8 11" id="KW-0119">Carbohydrate metabolism</keyword>
<feature type="domain" description="Glycosyl hydrolase family 13 catalytic" evidence="14">
    <location>
        <begin position="96"/>
        <end position="472"/>
    </location>
</feature>